<reference evidence="1 2" key="1">
    <citation type="submission" date="2023-10" db="EMBL/GenBank/DDBJ databases">
        <title>Psychrosphaera aquimaarina strain SW33 isolated from seawater.</title>
        <authorList>
            <person name="Bayburt H."/>
            <person name="Kim J.M."/>
            <person name="Choi B.J."/>
            <person name="Jeon C.O."/>
        </authorList>
    </citation>
    <scope>NUCLEOTIDE SEQUENCE [LARGE SCALE GENOMIC DNA]</scope>
    <source>
        <strain evidence="1 2">KCTC 52743</strain>
    </source>
</reference>
<name>A0ABU3R3Q7_9GAMM</name>
<dbReference type="Proteomes" id="UP001257914">
    <property type="component" value="Unassembled WGS sequence"/>
</dbReference>
<proteinExistence type="predicted"/>
<evidence type="ECO:0008006" key="3">
    <source>
        <dbReference type="Google" id="ProtNLM"/>
    </source>
</evidence>
<protein>
    <recommendedName>
        <fullName evidence="3">DNA polymerase III subunit psi</fullName>
    </recommendedName>
</protein>
<dbReference type="EMBL" id="JAWCUA010000010">
    <property type="protein sequence ID" value="MDU0114307.1"/>
    <property type="molecule type" value="Genomic_DNA"/>
</dbReference>
<dbReference type="RefSeq" id="WP_315947929.1">
    <property type="nucleotide sequence ID" value="NZ_JAWCUA010000010.1"/>
</dbReference>
<sequence length="176" mass="19723">MYSSLQQQCLVELGVTPYDLNDQYQQSDDATETLQTLQPANVASTQPTSPQLTIARPQATKTALADNPVDLSETKAEAPTVVDYWKDCSPKLISDLAVLFPQMQLSVMAFNHCLAQLKDQLYWNIAPKAQVQYVQMESIDQNIMITSPLPNELSLSQKKELWLLLQPHTAQQNTES</sequence>
<evidence type="ECO:0000313" key="2">
    <source>
        <dbReference type="Proteomes" id="UP001257914"/>
    </source>
</evidence>
<keyword evidence="2" id="KW-1185">Reference proteome</keyword>
<evidence type="ECO:0000313" key="1">
    <source>
        <dbReference type="EMBL" id="MDU0114307.1"/>
    </source>
</evidence>
<accession>A0ABU3R3Q7</accession>
<gene>
    <name evidence="1" type="ORF">RT723_15175</name>
</gene>
<comment type="caution">
    <text evidence="1">The sequence shown here is derived from an EMBL/GenBank/DDBJ whole genome shotgun (WGS) entry which is preliminary data.</text>
</comment>
<organism evidence="1 2">
    <name type="scientific">Psychrosphaera aquimarina</name>
    <dbReference type="NCBI Taxonomy" id="2044854"/>
    <lineage>
        <taxon>Bacteria</taxon>
        <taxon>Pseudomonadati</taxon>
        <taxon>Pseudomonadota</taxon>
        <taxon>Gammaproteobacteria</taxon>
        <taxon>Alteromonadales</taxon>
        <taxon>Pseudoalteromonadaceae</taxon>
        <taxon>Psychrosphaera</taxon>
    </lineage>
</organism>